<evidence type="ECO:0000256" key="1">
    <source>
        <dbReference type="ARBA" id="ARBA00022676"/>
    </source>
</evidence>
<keyword evidence="3" id="KW-0472">Membrane</keyword>
<keyword evidence="2" id="KW-0808">Transferase</keyword>
<name>A0ABV4XQX9_9CYAN</name>
<keyword evidence="5" id="KW-1185">Reference proteome</keyword>
<evidence type="ECO:0000313" key="4">
    <source>
        <dbReference type="EMBL" id="MFB2894096.1"/>
    </source>
</evidence>
<evidence type="ECO:0000313" key="5">
    <source>
        <dbReference type="Proteomes" id="UP001576784"/>
    </source>
</evidence>
<accession>A0ABV4XQX9</accession>
<feature type="transmembrane region" description="Helical" evidence="3">
    <location>
        <begin position="15"/>
        <end position="36"/>
    </location>
</feature>
<reference evidence="4 5" key="1">
    <citation type="submission" date="2024-09" db="EMBL/GenBank/DDBJ databases">
        <title>Floridaenema gen nov. (Aerosakkonemataceae, Aerosakkonematales ord. nov., Cyanobacteria) from benthic tropical and subtropical fresh waters, with the description of four new species.</title>
        <authorList>
            <person name="Moretto J.A."/>
            <person name="Berthold D.E."/>
            <person name="Lefler F.W."/>
            <person name="Huang I.-S."/>
            <person name="Laughinghouse H. IV."/>
        </authorList>
    </citation>
    <scope>NUCLEOTIDE SEQUENCE [LARGE SCALE GENOMIC DNA]</scope>
    <source>
        <strain evidence="4 5">BLCC-F50</strain>
    </source>
</reference>
<keyword evidence="3" id="KW-1133">Transmembrane helix</keyword>
<protein>
    <submittedName>
        <fullName evidence="4">Alpha-1,2-fucosyltransferase</fullName>
    </submittedName>
</protein>
<dbReference type="EMBL" id="JBHFNR010000099">
    <property type="protein sequence ID" value="MFB2894096.1"/>
    <property type="molecule type" value="Genomic_DNA"/>
</dbReference>
<dbReference type="InterPro" id="IPR002516">
    <property type="entry name" value="Glyco_trans_11"/>
</dbReference>
<comment type="caution">
    <text evidence="4">The sequence shown here is derived from an EMBL/GenBank/DDBJ whole genome shotgun (WGS) entry which is preliminary data.</text>
</comment>
<sequence length="308" mass="35498">MYYSYAKFLGKDLGYFRLFGGFGLCNLLFDWARFIVATRKYDLIPISPTWIQLKLGPLLRGEVDKRFYSNLFCTPQDQISGIKKLYLLNTLKRITSQEFYDKTHTNDKNDYLVVFTGAYEEAFFSEILTDHKLVFKELLDMTLEQHKKGLTHNFKGSISIHVRLGDFTQPTSDDNALNGAWHCRIPLTWYIQQVNQIRSFVEREVPVYVFSDGKPNELAELLALPNTTKIDFGSSIGDLLGLANSNVLITSGSTFSMWASYLGRMPVIWHKNQCRQRLYYEDSSLEVETDEAGNLSKEFLDKVAVRLK</sequence>
<dbReference type="RefSeq" id="WP_413263746.1">
    <property type="nucleotide sequence ID" value="NZ_JBHFNR010000099.1"/>
</dbReference>
<evidence type="ECO:0000256" key="2">
    <source>
        <dbReference type="ARBA" id="ARBA00022679"/>
    </source>
</evidence>
<organism evidence="4 5">
    <name type="scientific">Floridaenema flaviceps BLCC-F50</name>
    <dbReference type="NCBI Taxonomy" id="3153642"/>
    <lineage>
        <taxon>Bacteria</taxon>
        <taxon>Bacillati</taxon>
        <taxon>Cyanobacteriota</taxon>
        <taxon>Cyanophyceae</taxon>
        <taxon>Oscillatoriophycideae</taxon>
        <taxon>Aerosakkonematales</taxon>
        <taxon>Aerosakkonemataceae</taxon>
        <taxon>Floridanema</taxon>
        <taxon>Floridanema flaviceps</taxon>
    </lineage>
</organism>
<gene>
    <name evidence="4" type="ORF">ACE1CI_14395</name>
</gene>
<evidence type="ECO:0000256" key="3">
    <source>
        <dbReference type="SAM" id="Phobius"/>
    </source>
</evidence>
<dbReference type="Proteomes" id="UP001576784">
    <property type="component" value="Unassembled WGS sequence"/>
</dbReference>
<keyword evidence="1" id="KW-0328">Glycosyltransferase</keyword>
<keyword evidence="3" id="KW-0812">Transmembrane</keyword>
<proteinExistence type="predicted"/>
<dbReference type="Pfam" id="PF01531">
    <property type="entry name" value="Glyco_transf_11"/>
    <property type="match status" value="1"/>
</dbReference>